<dbReference type="Gene3D" id="3.30.560.10">
    <property type="entry name" value="Glucose Oxidase, domain 3"/>
    <property type="match status" value="1"/>
</dbReference>
<evidence type="ECO:0000256" key="4">
    <source>
        <dbReference type="ARBA" id="ARBA00022827"/>
    </source>
</evidence>
<dbReference type="Proteomes" id="UP000216020">
    <property type="component" value="Unassembled WGS sequence"/>
</dbReference>
<evidence type="ECO:0000256" key="6">
    <source>
        <dbReference type="RuleBase" id="RU003968"/>
    </source>
</evidence>
<dbReference type="PIRSF" id="PIRSF000137">
    <property type="entry name" value="Alcohol_oxidase"/>
    <property type="match status" value="1"/>
</dbReference>
<feature type="domain" description="Glucose-methanol-choline oxidoreductase N-terminal" evidence="7">
    <location>
        <begin position="82"/>
        <end position="105"/>
    </location>
</feature>
<dbReference type="InterPro" id="IPR036188">
    <property type="entry name" value="FAD/NAD-bd_sf"/>
</dbReference>
<sequence>MNEYVDYIIVGSGPAGSVIAKRLSEQTHRSICVLEAGCEDKDFFIRVPAGFVKTLYGGKITWNYQTVPAPATHNRKIAMPQGRVVGGSSSVNGLVYSRGQREDFDDWEKMGNPGWGYADVLPYFKRSERRVGPCDPAFRGVAGELPITDPDWTSPLCDAFIKGCEEFGIPGNPDYNGAEQLGTGYFQRYIYRNKRVNCADAFLRPALRTGRVRLKADATVTEILFDGKRAIGVKYLHGGTTHTLYANQQVIISAGAVNSPKLLQLSGIGPQDLLAQHGIAVKQAMPGVGANFRDHYTVRSISRARSVTTLNELSKGWRLGREIVRWFMGKPSILSLSPSMVHVFWKTRYSPARGDIQVLFTPASYKAGSNYVLDDLPGMSTGARQQRPESSGYVRIQSKDPLAAPLVQPNFLGHELDQRTVVEALKLARQLMSSSPMAPYLVQELQPGKDVASDDEWLDYARQKGTTGYHMVGTCKMGPREDPMAVVDARLRVHGLENLRIADASVMPQVPSANTLAASLMVGEKAADMILAN</sequence>
<dbReference type="AlphaFoldDB" id="A0A261RY45"/>
<protein>
    <submittedName>
        <fullName evidence="9">Choline dehydrogenase</fullName>
    </submittedName>
</protein>
<dbReference type="SUPFAM" id="SSF51905">
    <property type="entry name" value="FAD/NAD(P)-binding domain"/>
    <property type="match status" value="1"/>
</dbReference>
<evidence type="ECO:0000256" key="5">
    <source>
        <dbReference type="PIRSR" id="PIRSR000137-2"/>
    </source>
</evidence>
<dbReference type="Pfam" id="PF00732">
    <property type="entry name" value="GMC_oxred_N"/>
    <property type="match status" value="1"/>
</dbReference>
<feature type="binding site" evidence="5">
    <location>
        <begin position="92"/>
        <end position="95"/>
    </location>
    <ligand>
        <name>FAD</name>
        <dbReference type="ChEBI" id="CHEBI:57692"/>
    </ligand>
</feature>
<feature type="binding site" evidence="5">
    <location>
        <position position="84"/>
    </location>
    <ligand>
        <name>FAD</name>
        <dbReference type="ChEBI" id="CHEBI:57692"/>
    </ligand>
</feature>
<dbReference type="PANTHER" id="PTHR11552">
    <property type="entry name" value="GLUCOSE-METHANOL-CHOLINE GMC OXIDOREDUCTASE"/>
    <property type="match status" value="1"/>
</dbReference>
<evidence type="ECO:0000259" key="7">
    <source>
        <dbReference type="PROSITE" id="PS00623"/>
    </source>
</evidence>
<evidence type="ECO:0000313" key="10">
    <source>
        <dbReference type="Proteomes" id="UP000216020"/>
    </source>
</evidence>
<organism evidence="9 10">
    <name type="scientific">Bordetella genomosp. 10</name>
    <dbReference type="NCBI Taxonomy" id="1416804"/>
    <lineage>
        <taxon>Bacteria</taxon>
        <taxon>Pseudomonadati</taxon>
        <taxon>Pseudomonadota</taxon>
        <taxon>Betaproteobacteria</taxon>
        <taxon>Burkholderiales</taxon>
        <taxon>Alcaligenaceae</taxon>
        <taxon>Bordetella</taxon>
    </lineage>
</organism>
<feature type="domain" description="Glucose-methanol-choline oxidoreductase N-terminal" evidence="8">
    <location>
        <begin position="255"/>
        <end position="269"/>
    </location>
</feature>
<dbReference type="Pfam" id="PF05199">
    <property type="entry name" value="GMC_oxred_C"/>
    <property type="match status" value="1"/>
</dbReference>
<dbReference type="RefSeq" id="WP_094854287.1">
    <property type="nucleotide sequence ID" value="NZ_NEVM01000005.1"/>
</dbReference>
<dbReference type="InterPro" id="IPR012132">
    <property type="entry name" value="GMC_OxRdtase"/>
</dbReference>
<comment type="caution">
    <text evidence="9">The sequence shown here is derived from an EMBL/GenBank/DDBJ whole genome shotgun (WGS) entry which is preliminary data.</text>
</comment>
<dbReference type="PANTHER" id="PTHR11552:SF147">
    <property type="entry name" value="CHOLINE DEHYDROGENASE, MITOCHONDRIAL"/>
    <property type="match status" value="1"/>
</dbReference>
<keyword evidence="10" id="KW-1185">Reference proteome</keyword>
<dbReference type="EMBL" id="NEVM01000005">
    <property type="protein sequence ID" value="OZI29845.1"/>
    <property type="molecule type" value="Genomic_DNA"/>
</dbReference>
<dbReference type="SUPFAM" id="SSF54373">
    <property type="entry name" value="FAD-linked reductases, C-terminal domain"/>
    <property type="match status" value="1"/>
</dbReference>
<name>A0A261RY45_9BORD</name>
<dbReference type="Gene3D" id="3.50.50.60">
    <property type="entry name" value="FAD/NAD(P)-binding domain"/>
    <property type="match status" value="1"/>
</dbReference>
<proteinExistence type="inferred from homology"/>
<accession>A0A261RY45</accession>
<dbReference type="PROSITE" id="PS00624">
    <property type="entry name" value="GMC_OXRED_2"/>
    <property type="match status" value="1"/>
</dbReference>
<evidence type="ECO:0000256" key="1">
    <source>
        <dbReference type="ARBA" id="ARBA00001974"/>
    </source>
</evidence>
<evidence type="ECO:0000256" key="2">
    <source>
        <dbReference type="ARBA" id="ARBA00010790"/>
    </source>
</evidence>
<dbReference type="OrthoDB" id="9785276at2"/>
<evidence type="ECO:0000313" key="9">
    <source>
        <dbReference type="EMBL" id="OZI29845.1"/>
    </source>
</evidence>
<comment type="similarity">
    <text evidence="2 6">Belongs to the GMC oxidoreductase family.</text>
</comment>
<dbReference type="InterPro" id="IPR007867">
    <property type="entry name" value="GMC_OxRtase_C"/>
</dbReference>
<keyword evidence="3 6" id="KW-0285">Flavoprotein</keyword>
<feature type="binding site" evidence="5">
    <location>
        <position position="220"/>
    </location>
    <ligand>
        <name>FAD</name>
        <dbReference type="ChEBI" id="CHEBI:57692"/>
    </ligand>
</feature>
<reference evidence="10" key="1">
    <citation type="submission" date="2017-05" db="EMBL/GenBank/DDBJ databases">
        <title>Complete and WGS of Bordetella genogroups.</title>
        <authorList>
            <person name="Spilker T."/>
            <person name="Lipuma J."/>
        </authorList>
    </citation>
    <scope>NUCLEOTIDE SEQUENCE [LARGE SCALE GENOMIC DNA]</scope>
    <source>
        <strain evidence="10">AU16122</strain>
    </source>
</reference>
<evidence type="ECO:0000256" key="3">
    <source>
        <dbReference type="ARBA" id="ARBA00022630"/>
    </source>
</evidence>
<dbReference type="InterPro" id="IPR000172">
    <property type="entry name" value="GMC_OxRdtase_N"/>
</dbReference>
<dbReference type="GO" id="GO:0050660">
    <property type="term" value="F:flavin adenine dinucleotide binding"/>
    <property type="evidence" value="ECO:0007669"/>
    <property type="project" value="InterPro"/>
</dbReference>
<dbReference type="GO" id="GO:0016614">
    <property type="term" value="F:oxidoreductase activity, acting on CH-OH group of donors"/>
    <property type="evidence" value="ECO:0007669"/>
    <property type="project" value="InterPro"/>
</dbReference>
<dbReference type="PROSITE" id="PS00623">
    <property type="entry name" value="GMC_OXRED_1"/>
    <property type="match status" value="1"/>
</dbReference>
<evidence type="ECO:0000259" key="8">
    <source>
        <dbReference type="PROSITE" id="PS00624"/>
    </source>
</evidence>
<keyword evidence="4 5" id="KW-0274">FAD</keyword>
<gene>
    <name evidence="9" type="ORF">CAL29_17220</name>
</gene>
<comment type="cofactor">
    <cofactor evidence="1 5">
        <name>FAD</name>
        <dbReference type="ChEBI" id="CHEBI:57692"/>
    </cofactor>
</comment>